<dbReference type="RefSeq" id="XP_028545331.1">
    <property type="nucleotide sequence ID" value="XM_028689530.1"/>
</dbReference>
<evidence type="ECO:0000313" key="3">
    <source>
        <dbReference type="Proteomes" id="UP000195521"/>
    </source>
</evidence>
<evidence type="ECO:0000256" key="1">
    <source>
        <dbReference type="SAM" id="Phobius"/>
    </source>
</evidence>
<sequence length="273" mass="31946">MDDNIVCVIIYNNVSYFPECNKIIERYKAQDAYSEDVSDQFYRTYKNITEDIFSKRESSIAFSYLFDVDYNNKIPNISSHVGFLYLYYWIYHELNAKKNVTHTKNVYEALVKDYCQTYKTDGCKGNESNSYSTDEINNLTAIYDLYGQLNIIKDACVSKKDANFCKSVNLIINQYITQVKTNDRDTSELELKPCVRTNIGITIITSILVMLLISLLAFFAFKFTTYGSWMSHKIMKLINKRNKIDEEWNMLQQCETSDITSSDQRYNVLYNCD</sequence>
<gene>
    <name evidence="2" type="ORF">PGO_130140</name>
</gene>
<name>A0A1Y1JPI4_PLAGO</name>
<keyword evidence="1" id="KW-1133">Transmembrane helix</keyword>
<comment type="caution">
    <text evidence="2">The sequence shown here is derived from an EMBL/GenBank/DDBJ whole genome shotgun (WGS) entry which is preliminary data.</text>
</comment>
<proteinExistence type="predicted"/>
<evidence type="ECO:0000313" key="2">
    <source>
        <dbReference type="EMBL" id="GAW82742.1"/>
    </source>
</evidence>
<keyword evidence="1" id="KW-0472">Membrane</keyword>
<accession>A0A1Y1JPI4</accession>
<feature type="transmembrane region" description="Helical" evidence="1">
    <location>
        <begin position="199"/>
        <end position="221"/>
    </location>
</feature>
<dbReference type="GeneID" id="39749480"/>
<keyword evidence="3" id="KW-1185">Reference proteome</keyword>
<reference evidence="3" key="1">
    <citation type="submission" date="2017-04" db="EMBL/GenBank/DDBJ databases">
        <title>Plasmodium gonderi genome.</title>
        <authorList>
            <person name="Arisue N."/>
            <person name="Honma H."/>
            <person name="Kawai S."/>
            <person name="Tougan T."/>
            <person name="Tanabe K."/>
            <person name="Horii T."/>
        </authorList>
    </citation>
    <scope>NUCLEOTIDE SEQUENCE [LARGE SCALE GENOMIC DNA]</scope>
    <source>
        <strain evidence="3">ATCC 30045</strain>
    </source>
</reference>
<protein>
    <submittedName>
        <fullName evidence="2">Variable surface protein</fullName>
    </submittedName>
</protein>
<organism evidence="2 3">
    <name type="scientific">Plasmodium gonderi</name>
    <dbReference type="NCBI Taxonomy" id="77519"/>
    <lineage>
        <taxon>Eukaryota</taxon>
        <taxon>Sar</taxon>
        <taxon>Alveolata</taxon>
        <taxon>Apicomplexa</taxon>
        <taxon>Aconoidasida</taxon>
        <taxon>Haemosporida</taxon>
        <taxon>Plasmodiidae</taxon>
        <taxon>Plasmodium</taxon>
        <taxon>Plasmodium (Plasmodium)</taxon>
    </lineage>
</organism>
<keyword evidence="1" id="KW-0812">Transmembrane</keyword>
<dbReference type="AlphaFoldDB" id="A0A1Y1JPI4"/>
<dbReference type="EMBL" id="BDQF01000014">
    <property type="protein sequence ID" value="GAW82742.1"/>
    <property type="molecule type" value="Genomic_DNA"/>
</dbReference>
<dbReference type="Proteomes" id="UP000195521">
    <property type="component" value="Unassembled WGS sequence"/>
</dbReference>
<dbReference type="OrthoDB" id="381216at2759"/>